<organism evidence="1">
    <name type="scientific">marine sediment metagenome</name>
    <dbReference type="NCBI Taxonomy" id="412755"/>
    <lineage>
        <taxon>unclassified sequences</taxon>
        <taxon>metagenomes</taxon>
        <taxon>ecological metagenomes</taxon>
    </lineage>
</organism>
<accession>A0A0F9W808</accession>
<gene>
    <name evidence="1" type="ORF">LCGC14_0392940</name>
</gene>
<dbReference type="AlphaFoldDB" id="A0A0F9W808"/>
<name>A0A0F9W808_9ZZZZ</name>
<proteinExistence type="predicted"/>
<sequence length="152" mass="18313">MISSRSKRYWRSMFEGENGDFVKNMLTDGQWNPRGVGGCKYGIEEPYRPFQDAGYEEDGPPTEKQNKLFNKYCHTKNINYYDGEDSLELLFKHTIPRLKKGFSLRQLGLIDCSIEEWRSWHPDQTAKWLFRDVWFTLKIFYEPTFWERLFGW</sequence>
<evidence type="ECO:0000313" key="1">
    <source>
        <dbReference type="EMBL" id="KKN74208.1"/>
    </source>
</evidence>
<protein>
    <submittedName>
        <fullName evidence="1">Uncharacterized protein</fullName>
    </submittedName>
</protein>
<comment type="caution">
    <text evidence="1">The sequence shown here is derived from an EMBL/GenBank/DDBJ whole genome shotgun (WGS) entry which is preliminary data.</text>
</comment>
<reference evidence="1" key="1">
    <citation type="journal article" date="2015" name="Nature">
        <title>Complex archaea that bridge the gap between prokaryotes and eukaryotes.</title>
        <authorList>
            <person name="Spang A."/>
            <person name="Saw J.H."/>
            <person name="Jorgensen S.L."/>
            <person name="Zaremba-Niedzwiedzka K."/>
            <person name="Martijn J."/>
            <person name="Lind A.E."/>
            <person name="van Eijk R."/>
            <person name="Schleper C."/>
            <person name="Guy L."/>
            <person name="Ettema T.J."/>
        </authorList>
    </citation>
    <scope>NUCLEOTIDE SEQUENCE</scope>
</reference>
<dbReference type="EMBL" id="LAZR01000330">
    <property type="protein sequence ID" value="KKN74208.1"/>
    <property type="molecule type" value="Genomic_DNA"/>
</dbReference>